<evidence type="ECO:0000313" key="9">
    <source>
        <dbReference type="EMBL" id="AHG89016.1"/>
    </source>
</evidence>
<keyword evidence="5 7" id="KW-0472">Membrane</keyword>
<evidence type="ECO:0000256" key="4">
    <source>
        <dbReference type="ARBA" id="ARBA00022989"/>
    </source>
</evidence>
<dbReference type="Proteomes" id="UP000019151">
    <property type="component" value="Chromosome"/>
</dbReference>
<dbReference type="InterPro" id="IPR003838">
    <property type="entry name" value="ABC3_permease_C"/>
</dbReference>
<evidence type="ECO:0000256" key="5">
    <source>
        <dbReference type="ARBA" id="ARBA00023136"/>
    </source>
</evidence>
<protein>
    <recommendedName>
        <fullName evidence="8">ABC3 transporter permease C-terminal domain-containing protein</fullName>
    </recommendedName>
</protein>
<evidence type="ECO:0000256" key="6">
    <source>
        <dbReference type="ARBA" id="ARBA00038076"/>
    </source>
</evidence>
<sequence length="782" mass="80384">MRVARKTVADLWAARGRAGLVVLAMTTGLAAVVCVAATNAILAREMRRGFAAITPASAILRTASFDTSLLAAVRRVPGVALADAGRTLVARTGADGDPRTVLLYAAADWRRQRVNRVRAQTGAWPPPPGAVLLERAAVRVAALGTGAPLVVRVGTRAPVPLAVAGTVHDFSQAPAWQEGVVYGYVDAGTMARLADTTGLNELRIVADRPADPSRIRDVATRIAALLAERGVRVRDVQIPTPGAHPHQGQMDALLGIQQAFAAVALLLAGALVVVLLGAMLVQHRPQIGAMKAVGASRRAIAGMYALWILVLAGCAESVALPLGVTAGRAYARFIAEMLNFDVTDARVPAPLLAALVLAGVALPLLVSVVPIVRAASITTREALSDVAIARVTPGTPTRAGGPRLVALGVANAMRVRGRFALVAGTVALGAAMCLAALDLGRSFQGTVAVTVASLGYDVAFAVSEARSPEEIAALVHALPGVASADAVPRVRALAADARDAQPNAFTVQAAMGRTPTSLVVQGGRWLSDADGRDVVANHAWLHDHPGYTVGDSIGLRIGGDSTRWRLVGEVREVMAGATLYAPRAALDAATAGAARTTIVRVVAARHDSAAVRALMAAIGRTLDARGIVARGIVSLRDTERHRVDHVLVITRFLVALSGACIVVGGLGLGTLLSVGVLERSRELGVLRALGASRAHLVVLVVAEGAWVALVGWACGVVLSVPAAALLARAFGRTMLGTPLDLHLSAGSVPALAAVTAVVALLASALPAWRAATLPPRALLAAA</sequence>
<feature type="transmembrane region" description="Helical" evidence="7">
    <location>
        <begin position="652"/>
        <end position="676"/>
    </location>
</feature>
<gene>
    <name evidence="9" type="ORF">J421_1479</name>
</gene>
<feature type="domain" description="ABC3 transporter permease C-terminal" evidence="8">
    <location>
        <begin position="656"/>
        <end position="775"/>
    </location>
</feature>
<comment type="subcellular location">
    <subcellularLocation>
        <location evidence="1">Cell membrane</location>
        <topology evidence="1">Multi-pass membrane protein</topology>
    </subcellularLocation>
</comment>
<evidence type="ECO:0000256" key="7">
    <source>
        <dbReference type="SAM" id="Phobius"/>
    </source>
</evidence>
<comment type="similarity">
    <text evidence="6">Belongs to the ABC-4 integral membrane protein family.</text>
</comment>
<name>W0RDY2_9BACT</name>
<dbReference type="OrthoDB" id="9780560at2"/>
<feature type="transmembrane region" description="Helical" evidence="7">
    <location>
        <begin position="419"/>
        <end position="437"/>
    </location>
</feature>
<dbReference type="EMBL" id="CP007128">
    <property type="protein sequence ID" value="AHG89016.1"/>
    <property type="molecule type" value="Genomic_DNA"/>
</dbReference>
<proteinExistence type="inferred from homology"/>
<dbReference type="GO" id="GO:0005886">
    <property type="term" value="C:plasma membrane"/>
    <property type="evidence" value="ECO:0007669"/>
    <property type="project" value="UniProtKB-SubCell"/>
</dbReference>
<evidence type="ECO:0000256" key="3">
    <source>
        <dbReference type="ARBA" id="ARBA00022692"/>
    </source>
</evidence>
<dbReference type="eggNOG" id="COG0577">
    <property type="taxonomic scope" value="Bacteria"/>
</dbReference>
<dbReference type="InParanoid" id="W0RDY2"/>
<keyword evidence="10" id="KW-1185">Reference proteome</keyword>
<keyword evidence="2" id="KW-1003">Cell membrane</keyword>
<dbReference type="GO" id="GO:0022857">
    <property type="term" value="F:transmembrane transporter activity"/>
    <property type="evidence" value="ECO:0007669"/>
    <property type="project" value="TreeGrafter"/>
</dbReference>
<keyword evidence="4 7" id="KW-1133">Transmembrane helix</keyword>
<feature type="domain" description="ABC3 transporter permease C-terminal" evidence="8">
    <location>
        <begin position="260"/>
        <end position="377"/>
    </location>
</feature>
<feature type="transmembrane region" description="Helical" evidence="7">
    <location>
        <begin position="20"/>
        <end position="42"/>
    </location>
</feature>
<evidence type="ECO:0000259" key="8">
    <source>
        <dbReference type="Pfam" id="PF02687"/>
    </source>
</evidence>
<accession>W0RDY2</accession>
<dbReference type="PANTHER" id="PTHR30572">
    <property type="entry name" value="MEMBRANE COMPONENT OF TRANSPORTER-RELATED"/>
    <property type="match status" value="1"/>
</dbReference>
<evidence type="ECO:0000256" key="1">
    <source>
        <dbReference type="ARBA" id="ARBA00004651"/>
    </source>
</evidence>
<dbReference type="HOGENOM" id="CLU_355534_0_0_0"/>
<evidence type="ECO:0000256" key="2">
    <source>
        <dbReference type="ARBA" id="ARBA00022475"/>
    </source>
</evidence>
<reference evidence="9 10" key="1">
    <citation type="journal article" date="2014" name="Genome Announc.">
        <title>Genome Sequence and Methylome of Soil Bacterium Gemmatirosa kalamazoonensis KBS708T, a Member of the Rarely Cultivated Gemmatimonadetes Phylum.</title>
        <authorList>
            <person name="Debruyn J.M."/>
            <person name="Radosevich M."/>
            <person name="Wommack K.E."/>
            <person name="Polson S.W."/>
            <person name="Hauser L.J."/>
            <person name="Fawaz M.N."/>
            <person name="Korlach J."/>
            <person name="Tsai Y.C."/>
        </authorList>
    </citation>
    <scope>NUCLEOTIDE SEQUENCE [LARGE SCALE GENOMIC DNA]</scope>
    <source>
        <strain evidence="9 10">KBS708</strain>
    </source>
</reference>
<feature type="transmembrane region" description="Helical" evidence="7">
    <location>
        <begin position="696"/>
        <end position="727"/>
    </location>
</feature>
<organism evidence="9 10">
    <name type="scientific">Gemmatirosa kalamazoonensis</name>
    <dbReference type="NCBI Taxonomy" id="861299"/>
    <lineage>
        <taxon>Bacteria</taxon>
        <taxon>Pseudomonadati</taxon>
        <taxon>Gemmatimonadota</taxon>
        <taxon>Gemmatimonadia</taxon>
        <taxon>Gemmatimonadales</taxon>
        <taxon>Gemmatimonadaceae</taxon>
        <taxon>Gemmatirosa</taxon>
    </lineage>
</organism>
<dbReference type="Pfam" id="PF02687">
    <property type="entry name" value="FtsX"/>
    <property type="match status" value="2"/>
</dbReference>
<feature type="transmembrane region" description="Helical" evidence="7">
    <location>
        <begin position="259"/>
        <end position="281"/>
    </location>
</feature>
<dbReference type="STRING" id="861299.J421_1479"/>
<dbReference type="AlphaFoldDB" id="W0RDY2"/>
<dbReference type="PANTHER" id="PTHR30572:SF4">
    <property type="entry name" value="ABC TRANSPORTER PERMEASE YTRF"/>
    <property type="match status" value="1"/>
</dbReference>
<feature type="transmembrane region" description="Helical" evidence="7">
    <location>
        <begin position="748"/>
        <end position="768"/>
    </location>
</feature>
<dbReference type="RefSeq" id="WP_025410533.1">
    <property type="nucleotide sequence ID" value="NZ_CP007128.1"/>
</dbReference>
<evidence type="ECO:0000313" key="10">
    <source>
        <dbReference type="Proteomes" id="UP000019151"/>
    </source>
</evidence>
<dbReference type="InterPro" id="IPR050250">
    <property type="entry name" value="Macrolide_Exporter_MacB"/>
</dbReference>
<feature type="transmembrane region" description="Helical" evidence="7">
    <location>
        <begin position="351"/>
        <end position="372"/>
    </location>
</feature>
<feature type="transmembrane region" description="Helical" evidence="7">
    <location>
        <begin position="302"/>
        <end position="331"/>
    </location>
</feature>
<keyword evidence="3 7" id="KW-0812">Transmembrane</keyword>
<dbReference type="KEGG" id="gba:J421_1479"/>